<dbReference type="InterPro" id="IPR006439">
    <property type="entry name" value="HAD-SF_hydro_IA"/>
</dbReference>
<dbReference type="SUPFAM" id="SSF56784">
    <property type="entry name" value="HAD-like"/>
    <property type="match status" value="1"/>
</dbReference>
<protein>
    <submittedName>
        <fullName evidence="5">HAD-IA family hydrolase</fullName>
    </submittedName>
</protein>
<dbReference type="EMBL" id="VUMN01000061">
    <property type="protein sequence ID" value="MSS59847.1"/>
    <property type="molecule type" value="Genomic_DNA"/>
</dbReference>
<accession>A0A7X2NUM1</accession>
<sequence>MTDGKRELKMQIRTLLFDFDDTLGNRERYAYQAYEEAVDSVKPGMDPMEKEAILQTCMILDQQGDINKNYVSSALRERFGIDLDVLGEPDFNQWWETNLWKYTELFPDAMEVLTKLRDRGYRLGVVTNGTSYSQHQKLAKAGLDTFFDAVVVSGDLKVKKPDPEIFRYAAEKIGSMPEECAFIGDLFARDIIGAFHAGMKPVWIWPHGQRMMEADCTRIRTLTDLLDLFR</sequence>
<keyword evidence="3 5" id="KW-0378">Hydrolase</keyword>
<evidence type="ECO:0000313" key="6">
    <source>
        <dbReference type="Proteomes" id="UP000461880"/>
    </source>
</evidence>
<reference evidence="5 6" key="1">
    <citation type="submission" date="2019-08" db="EMBL/GenBank/DDBJ databases">
        <title>In-depth cultivation of the pig gut microbiome towards novel bacterial diversity and tailored functional studies.</title>
        <authorList>
            <person name="Wylensek D."/>
            <person name="Hitch T.C.A."/>
            <person name="Clavel T."/>
        </authorList>
    </citation>
    <scope>NUCLEOTIDE SEQUENCE [LARGE SCALE GENOMIC DNA]</scope>
    <source>
        <strain evidence="5 6">Oil+RF-744-GAM-WT-6</strain>
    </source>
</reference>
<dbReference type="SFLD" id="SFLDG01135">
    <property type="entry name" value="C1.5.6:_HAD__Beta-PGM__Phospha"/>
    <property type="match status" value="1"/>
</dbReference>
<dbReference type="NCBIfam" id="TIGR01662">
    <property type="entry name" value="HAD-SF-IIIA"/>
    <property type="match status" value="1"/>
</dbReference>
<keyword evidence="4" id="KW-0460">Magnesium</keyword>
<dbReference type="NCBIfam" id="TIGR01509">
    <property type="entry name" value="HAD-SF-IA-v3"/>
    <property type="match status" value="1"/>
</dbReference>
<evidence type="ECO:0000313" key="5">
    <source>
        <dbReference type="EMBL" id="MSS59847.1"/>
    </source>
</evidence>
<dbReference type="AlphaFoldDB" id="A0A7X2NUM1"/>
<evidence type="ECO:0000256" key="3">
    <source>
        <dbReference type="ARBA" id="ARBA00022801"/>
    </source>
</evidence>
<dbReference type="InterPro" id="IPR051400">
    <property type="entry name" value="HAD-like_hydrolase"/>
</dbReference>
<dbReference type="InterPro" id="IPR041492">
    <property type="entry name" value="HAD_2"/>
</dbReference>
<dbReference type="Pfam" id="PF13419">
    <property type="entry name" value="HAD_2"/>
    <property type="match status" value="1"/>
</dbReference>
<dbReference type="GO" id="GO:0016791">
    <property type="term" value="F:phosphatase activity"/>
    <property type="evidence" value="ECO:0007669"/>
    <property type="project" value="TreeGrafter"/>
</dbReference>
<comment type="caution">
    <text evidence="5">The sequence shown here is derived from an EMBL/GenBank/DDBJ whole genome shotgun (WGS) entry which is preliminary data.</text>
</comment>
<dbReference type="Gene3D" id="3.40.50.1000">
    <property type="entry name" value="HAD superfamily/HAD-like"/>
    <property type="match status" value="1"/>
</dbReference>
<gene>
    <name evidence="5" type="ORF">FYJ51_13200</name>
</gene>
<evidence type="ECO:0000256" key="2">
    <source>
        <dbReference type="ARBA" id="ARBA00022723"/>
    </source>
</evidence>
<dbReference type="PRINTS" id="PR00413">
    <property type="entry name" value="HADHALOGNASE"/>
</dbReference>
<dbReference type="InterPro" id="IPR023214">
    <property type="entry name" value="HAD_sf"/>
</dbReference>
<proteinExistence type="predicted"/>
<dbReference type="SFLD" id="SFLDS00003">
    <property type="entry name" value="Haloacid_Dehalogenase"/>
    <property type="match status" value="1"/>
</dbReference>
<dbReference type="GO" id="GO:0046872">
    <property type="term" value="F:metal ion binding"/>
    <property type="evidence" value="ECO:0007669"/>
    <property type="project" value="UniProtKB-KW"/>
</dbReference>
<dbReference type="NCBIfam" id="TIGR01549">
    <property type="entry name" value="HAD-SF-IA-v1"/>
    <property type="match status" value="1"/>
</dbReference>
<dbReference type="InterPro" id="IPR036412">
    <property type="entry name" value="HAD-like_sf"/>
</dbReference>
<dbReference type="Proteomes" id="UP000461880">
    <property type="component" value="Unassembled WGS sequence"/>
</dbReference>
<dbReference type="SFLD" id="SFLDG01129">
    <property type="entry name" value="C1.5:_HAD__Beta-PGM__Phosphata"/>
    <property type="match status" value="1"/>
</dbReference>
<name>A0A7X2NUM1_9FIRM</name>
<dbReference type="InterPro" id="IPR006549">
    <property type="entry name" value="HAD-SF_hydro_IIIA"/>
</dbReference>
<dbReference type="PANTHER" id="PTHR46470">
    <property type="entry name" value="N-ACYLNEURAMINATE-9-PHOSPHATASE"/>
    <property type="match status" value="1"/>
</dbReference>
<evidence type="ECO:0000256" key="4">
    <source>
        <dbReference type="ARBA" id="ARBA00022842"/>
    </source>
</evidence>
<dbReference type="Gene3D" id="1.10.150.520">
    <property type="match status" value="1"/>
</dbReference>
<organism evidence="5 6">
    <name type="scientific">Stecheria intestinalis</name>
    <dbReference type="NCBI Taxonomy" id="2606630"/>
    <lineage>
        <taxon>Bacteria</taxon>
        <taxon>Bacillati</taxon>
        <taxon>Bacillota</taxon>
        <taxon>Erysipelotrichia</taxon>
        <taxon>Erysipelotrichales</taxon>
        <taxon>Erysipelotrichaceae</taxon>
        <taxon>Stecheria</taxon>
    </lineage>
</organism>
<keyword evidence="6" id="KW-1185">Reference proteome</keyword>
<dbReference type="GO" id="GO:0044281">
    <property type="term" value="P:small molecule metabolic process"/>
    <property type="evidence" value="ECO:0007669"/>
    <property type="project" value="UniProtKB-ARBA"/>
</dbReference>
<keyword evidence="2" id="KW-0479">Metal-binding</keyword>
<dbReference type="PANTHER" id="PTHR46470:SF2">
    <property type="entry name" value="GLYCERALDEHYDE 3-PHOSPHATE PHOSPHATASE"/>
    <property type="match status" value="1"/>
</dbReference>
<comment type="cofactor">
    <cofactor evidence="1">
        <name>Mg(2+)</name>
        <dbReference type="ChEBI" id="CHEBI:18420"/>
    </cofactor>
</comment>
<evidence type="ECO:0000256" key="1">
    <source>
        <dbReference type="ARBA" id="ARBA00001946"/>
    </source>
</evidence>